<evidence type="ECO:0000256" key="4">
    <source>
        <dbReference type="ARBA" id="ARBA00022777"/>
    </source>
</evidence>
<feature type="binding site" evidence="7">
    <location>
        <begin position="9"/>
        <end position="14"/>
    </location>
    <ligand>
        <name>ATP</name>
        <dbReference type="ChEBI" id="CHEBI:30616"/>
    </ligand>
</feature>
<dbReference type="PANTHER" id="PTHR21087:SF16">
    <property type="entry name" value="SHIKIMATE KINASE 1, CHLOROPLASTIC"/>
    <property type="match status" value="1"/>
</dbReference>
<dbReference type="AlphaFoldDB" id="A0AAD1KQE7"/>
<keyword evidence="7" id="KW-0963">Cytoplasm</keyword>
<dbReference type="GO" id="GO:0000287">
    <property type="term" value="F:magnesium ion binding"/>
    <property type="evidence" value="ECO:0007669"/>
    <property type="project" value="UniProtKB-UniRule"/>
</dbReference>
<evidence type="ECO:0000256" key="7">
    <source>
        <dbReference type="HAMAP-Rule" id="MF_00109"/>
    </source>
</evidence>
<keyword evidence="3 7" id="KW-0547">Nucleotide-binding</keyword>
<comment type="similarity">
    <text evidence="7">Belongs to the shikimate kinase family.</text>
</comment>
<feature type="binding site" evidence="7">
    <location>
        <position position="13"/>
    </location>
    <ligand>
        <name>Mg(2+)</name>
        <dbReference type="ChEBI" id="CHEBI:18420"/>
    </ligand>
</feature>
<feature type="binding site" evidence="7">
    <location>
        <position position="114"/>
    </location>
    <ligand>
        <name>ATP</name>
        <dbReference type="ChEBI" id="CHEBI:30616"/>
    </ligand>
</feature>
<keyword evidence="1 7" id="KW-0028">Amino-acid biosynthesis</keyword>
<dbReference type="HAMAP" id="MF_00109">
    <property type="entry name" value="Shikimate_kinase"/>
    <property type="match status" value="1"/>
</dbReference>
<keyword evidence="6 7" id="KW-0057">Aromatic amino acid biosynthesis</keyword>
<evidence type="ECO:0000256" key="1">
    <source>
        <dbReference type="ARBA" id="ARBA00022605"/>
    </source>
</evidence>
<dbReference type="EMBL" id="AP024747">
    <property type="protein sequence ID" value="BCY25111.1"/>
    <property type="molecule type" value="Genomic_DNA"/>
</dbReference>
<dbReference type="SUPFAM" id="SSF52540">
    <property type="entry name" value="P-loop containing nucleoside triphosphate hydrolases"/>
    <property type="match status" value="1"/>
</dbReference>
<dbReference type="GO" id="GO:0008652">
    <property type="term" value="P:amino acid biosynthetic process"/>
    <property type="evidence" value="ECO:0007669"/>
    <property type="project" value="UniProtKB-KW"/>
</dbReference>
<name>A0AAD1KQE7_9ACTN</name>
<keyword evidence="5 7" id="KW-0067">ATP-binding</keyword>
<proteinExistence type="inferred from homology"/>
<dbReference type="PANTHER" id="PTHR21087">
    <property type="entry name" value="SHIKIMATE KINASE"/>
    <property type="match status" value="1"/>
</dbReference>
<dbReference type="CDD" id="cd00464">
    <property type="entry name" value="SK"/>
    <property type="match status" value="1"/>
</dbReference>
<feature type="binding site" evidence="7">
    <location>
        <position position="31"/>
    </location>
    <ligand>
        <name>substrate</name>
    </ligand>
</feature>
<evidence type="ECO:0000256" key="5">
    <source>
        <dbReference type="ARBA" id="ARBA00022840"/>
    </source>
</evidence>
<protein>
    <recommendedName>
        <fullName evidence="7">Shikimate kinase</fullName>
        <shortName evidence="7">SK</shortName>
        <ecNumber evidence="7">2.7.1.71</ecNumber>
    </recommendedName>
</protein>
<organism evidence="8 9">
    <name type="scientific">Cutibacterium modestum</name>
    <dbReference type="NCBI Taxonomy" id="2559073"/>
    <lineage>
        <taxon>Bacteria</taxon>
        <taxon>Bacillati</taxon>
        <taxon>Actinomycetota</taxon>
        <taxon>Actinomycetes</taxon>
        <taxon>Propionibacteriales</taxon>
        <taxon>Propionibacteriaceae</taxon>
        <taxon>Cutibacterium</taxon>
    </lineage>
</organism>
<dbReference type="Proteomes" id="UP000825072">
    <property type="component" value="Chromosome 1"/>
</dbReference>
<gene>
    <name evidence="8" type="primary">aroK_1</name>
    <name evidence="7" type="synonym">aroK</name>
    <name evidence="8" type="ORF">KB1_11010</name>
</gene>
<comment type="subcellular location">
    <subcellularLocation>
        <location evidence="7">Cytoplasm</location>
    </subcellularLocation>
</comment>
<dbReference type="GO" id="GO:0004765">
    <property type="term" value="F:shikimate kinase activity"/>
    <property type="evidence" value="ECO:0007669"/>
    <property type="project" value="UniProtKB-UniRule"/>
</dbReference>
<comment type="subunit">
    <text evidence="7">Monomer.</text>
</comment>
<dbReference type="Gene3D" id="3.40.50.300">
    <property type="entry name" value="P-loop containing nucleotide triphosphate hydrolases"/>
    <property type="match status" value="1"/>
</dbReference>
<reference evidence="8" key="1">
    <citation type="submission" date="2021-06" db="EMBL/GenBank/DDBJ databases">
        <title>Genome sequence of Cutibacterium modestum strain KB17-24694.</title>
        <authorList>
            <person name="Dekio I."/>
            <person name="Asahina A."/>
            <person name="Nishida M."/>
        </authorList>
    </citation>
    <scope>NUCLEOTIDE SEQUENCE</scope>
    <source>
        <strain evidence="8">KB17-24694</strain>
    </source>
</reference>
<keyword evidence="7" id="KW-0460">Magnesium</keyword>
<keyword evidence="2 7" id="KW-0808">Transferase</keyword>
<dbReference type="RefSeq" id="WP_002526812.1">
    <property type="nucleotide sequence ID" value="NZ_AP024747.1"/>
</dbReference>
<dbReference type="EC" id="2.7.1.71" evidence="7"/>
<dbReference type="GeneID" id="92880822"/>
<comment type="cofactor">
    <cofactor evidence="7">
        <name>Mg(2+)</name>
        <dbReference type="ChEBI" id="CHEBI:18420"/>
    </cofactor>
    <text evidence="7">Binds 1 Mg(2+) ion per subunit.</text>
</comment>
<dbReference type="GO" id="GO:0005829">
    <property type="term" value="C:cytosol"/>
    <property type="evidence" value="ECO:0007669"/>
    <property type="project" value="TreeGrafter"/>
</dbReference>
<accession>A0AAD1KQE7</accession>
<feature type="binding site" evidence="7">
    <location>
        <position position="76"/>
    </location>
    <ligand>
        <name>substrate</name>
    </ligand>
</feature>
<evidence type="ECO:0000256" key="3">
    <source>
        <dbReference type="ARBA" id="ARBA00022741"/>
    </source>
</evidence>
<evidence type="ECO:0000313" key="8">
    <source>
        <dbReference type="EMBL" id="BCY25111.1"/>
    </source>
</evidence>
<dbReference type="Pfam" id="PF01202">
    <property type="entry name" value="SKI"/>
    <property type="match status" value="1"/>
</dbReference>
<dbReference type="InterPro" id="IPR000623">
    <property type="entry name" value="Shikimate_kinase/TSH1"/>
</dbReference>
<comment type="catalytic activity">
    <reaction evidence="7">
        <text>shikimate + ATP = 3-phosphoshikimate + ADP + H(+)</text>
        <dbReference type="Rhea" id="RHEA:13121"/>
        <dbReference type="ChEBI" id="CHEBI:15378"/>
        <dbReference type="ChEBI" id="CHEBI:30616"/>
        <dbReference type="ChEBI" id="CHEBI:36208"/>
        <dbReference type="ChEBI" id="CHEBI:145989"/>
        <dbReference type="ChEBI" id="CHEBI:456216"/>
        <dbReference type="EC" id="2.7.1.71"/>
    </reaction>
</comment>
<comment type="caution">
    <text evidence="7">Lacks conserved residue(s) required for the propagation of feature annotation.</text>
</comment>
<feature type="binding site" evidence="7">
    <location>
        <position position="132"/>
    </location>
    <ligand>
        <name>substrate</name>
    </ligand>
</feature>
<comment type="pathway">
    <text evidence="7">Metabolic intermediate biosynthesis; chorismate biosynthesis; chorismate from D-erythrose 4-phosphate and phosphoenolpyruvate: step 5/7.</text>
</comment>
<feature type="binding site" evidence="7">
    <location>
        <position position="55"/>
    </location>
    <ligand>
        <name>substrate</name>
    </ligand>
</feature>
<keyword evidence="4 7" id="KW-0418">Kinase</keyword>
<dbReference type="GO" id="GO:0009073">
    <property type="term" value="P:aromatic amino acid family biosynthetic process"/>
    <property type="evidence" value="ECO:0007669"/>
    <property type="project" value="UniProtKB-KW"/>
</dbReference>
<dbReference type="InterPro" id="IPR027417">
    <property type="entry name" value="P-loop_NTPase"/>
</dbReference>
<evidence type="ECO:0000256" key="6">
    <source>
        <dbReference type="ARBA" id="ARBA00023141"/>
    </source>
</evidence>
<dbReference type="PRINTS" id="PR01100">
    <property type="entry name" value="SHIKIMTKNASE"/>
</dbReference>
<dbReference type="GO" id="GO:0005524">
    <property type="term" value="F:ATP binding"/>
    <property type="evidence" value="ECO:0007669"/>
    <property type="project" value="UniProtKB-UniRule"/>
</dbReference>
<dbReference type="InterPro" id="IPR031322">
    <property type="entry name" value="Shikimate/glucono_kinase"/>
</dbReference>
<evidence type="ECO:0000313" key="9">
    <source>
        <dbReference type="Proteomes" id="UP000825072"/>
    </source>
</evidence>
<sequence>MIALIGAPGSGKSTVGPLLAERLGEEFIDVDALIEQVEGRDIPEIFLVEGEPYFRNVERRETLTAIERGGVVSLGGGAPVDVEVGKVLDQACVVWLDVSARTAADRVGLKDTGRPLLGSQVHSQLVRLMKDRRAVYQRPATIRVMTDTLSPEQVVDVIVSELADLEGES</sequence>
<dbReference type="GO" id="GO:0009423">
    <property type="term" value="P:chorismate biosynthetic process"/>
    <property type="evidence" value="ECO:0007669"/>
    <property type="project" value="UniProtKB-UniRule"/>
</dbReference>
<evidence type="ECO:0000256" key="2">
    <source>
        <dbReference type="ARBA" id="ARBA00022679"/>
    </source>
</evidence>
<keyword evidence="7" id="KW-0479">Metal-binding</keyword>
<comment type="function">
    <text evidence="7">Catalyzes the specific phosphorylation of the 3-hydroxyl group of shikimic acid using ATP as a cosubstrate.</text>
</comment>